<evidence type="ECO:0000313" key="8">
    <source>
        <dbReference type="Proteomes" id="UP000184476"/>
    </source>
</evidence>
<dbReference type="SMART" id="SM00245">
    <property type="entry name" value="TSPc"/>
    <property type="match status" value="1"/>
</dbReference>
<dbReference type="EMBL" id="FQVL01000005">
    <property type="protein sequence ID" value="SHE95374.1"/>
    <property type="molecule type" value="Genomic_DNA"/>
</dbReference>
<dbReference type="AlphaFoldDB" id="A0A1M4XP52"/>
<dbReference type="OrthoDB" id="9812068at2"/>
<dbReference type="GO" id="GO:0030288">
    <property type="term" value="C:outer membrane-bounded periplasmic space"/>
    <property type="evidence" value="ECO:0007669"/>
    <property type="project" value="TreeGrafter"/>
</dbReference>
<dbReference type="SMART" id="SM00228">
    <property type="entry name" value="PDZ"/>
    <property type="match status" value="1"/>
</dbReference>
<gene>
    <name evidence="7" type="ORF">SAMN05444392_105108</name>
</gene>
<dbReference type="CDD" id="cd06782">
    <property type="entry name" value="cpPDZ_CPP-like"/>
    <property type="match status" value="1"/>
</dbReference>
<comment type="similarity">
    <text evidence="1 5">Belongs to the peptidase S41A family.</text>
</comment>
<keyword evidence="2 5" id="KW-0645">Protease</keyword>
<dbReference type="GO" id="GO:0007165">
    <property type="term" value="P:signal transduction"/>
    <property type="evidence" value="ECO:0007669"/>
    <property type="project" value="TreeGrafter"/>
</dbReference>
<dbReference type="Pfam" id="PF22694">
    <property type="entry name" value="CtpB_N-like"/>
    <property type="match status" value="1"/>
</dbReference>
<proteinExistence type="inferred from homology"/>
<name>A0A1M4XP52_9BACL</name>
<evidence type="ECO:0000313" key="7">
    <source>
        <dbReference type="EMBL" id="SHE95374.1"/>
    </source>
</evidence>
<dbReference type="SUPFAM" id="SSF52096">
    <property type="entry name" value="ClpP/crotonase"/>
    <property type="match status" value="1"/>
</dbReference>
<keyword evidence="3 5" id="KW-0378">Hydrolase</keyword>
<dbReference type="STRING" id="112248.SAMN05444392_105108"/>
<dbReference type="Gene3D" id="3.90.226.10">
    <property type="entry name" value="2-enoyl-CoA Hydratase, Chain A, domain 1"/>
    <property type="match status" value="1"/>
</dbReference>
<evidence type="ECO:0000256" key="1">
    <source>
        <dbReference type="ARBA" id="ARBA00009179"/>
    </source>
</evidence>
<dbReference type="Pfam" id="PF01471">
    <property type="entry name" value="PG_binding_1"/>
    <property type="match status" value="1"/>
</dbReference>
<evidence type="ECO:0000256" key="2">
    <source>
        <dbReference type="ARBA" id="ARBA00022670"/>
    </source>
</evidence>
<evidence type="ECO:0000256" key="5">
    <source>
        <dbReference type="RuleBase" id="RU004404"/>
    </source>
</evidence>
<evidence type="ECO:0000256" key="3">
    <source>
        <dbReference type="ARBA" id="ARBA00022801"/>
    </source>
</evidence>
<dbReference type="GO" id="GO:0006508">
    <property type="term" value="P:proteolysis"/>
    <property type="evidence" value="ECO:0007669"/>
    <property type="project" value="UniProtKB-KW"/>
</dbReference>
<dbReference type="PANTHER" id="PTHR32060">
    <property type="entry name" value="TAIL-SPECIFIC PROTEASE"/>
    <property type="match status" value="1"/>
</dbReference>
<dbReference type="FunFam" id="2.30.42.10:FF:000063">
    <property type="entry name" value="Peptidase, S41 family"/>
    <property type="match status" value="1"/>
</dbReference>
<dbReference type="Proteomes" id="UP000184476">
    <property type="component" value="Unassembled WGS sequence"/>
</dbReference>
<reference evidence="7 8" key="1">
    <citation type="submission" date="2016-11" db="EMBL/GenBank/DDBJ databases">
        <authorList>
            <person name="Jaros S."/>
            <person name="Januszkiewicz K."/>
            <person name="Wedrychowicz H."/>
        </authorList>
    </citation>
    <scope>NUCLEOTIDE SEQUENCE [LARGE SCALE GENOMIC DNA]</scope>
    <source>
        <strain evidence="7 8">DSM 44666</strain>
    </source>
</reference>
<evidence type="ECO:0000256" key="4">
    <source>
        <dbReference type="ARBA" id="ARBA00022825"/>
    </source>
</evidence>
<dbReference type="Gene3D" id="3.30.750.44">
    <property type="match status" value="1"/>
</dbReference>
<keyword evidence="8" id="KW-1185">Reference proteome</keyword>
<dbReference type="InterPro" id="IPR055210">
    <property type="entry name" value="CtpA/B_N"/>
</dbReference>
<sequence>MVFRGKVVLGIILVTMIFSSVVTFAVTDFVDQFDLTKDVSLKNSSVQNEKLGKAFKLIKSRYLHQVTDQQLIDGAIDGMVRALKDPYSTYMDQKTAADFMSDLRSSFSGIGAEVQMRNGKVTISTTIKESPAERAGLRPNDQILKVDGKSLDGLNLNEAVSKIRGPKGSKVKLDIHRPGSEGSVEFTLTRDDIKQDTVTSEVLDNNIGYIKIKQFSENTRQEFVNQLSKLEGKKITGLLIDVRGNPGGLLESVQQILEEFIPADKKILMTEDRDGNKESFYGRANSFKPYPIGVLIDNGSASAAEILAAGLNESANAFLLGERSFGKGTVQTAVDFEDGSNIKLTMGKWLTPKGNWIDQHGGSKGIQPTDLVKYPEYMKAIFPEPKQPLVKNNNSTLVKNMQIILQALGYESGRVDGYFDDKTEQALKRFQQAQKIPANGAFDQVSAEHLRDAFVDMLNDLKKDVQIQAAVQKLQKHK</sequence>
<dbReference type="CDD" id="cd07560">
    <property type="entry name" value="Peptidase_S41_CPP"/>
    <property type="match status" value="1"/>
</dbReference>
<dbReference type="InterPro" id="IPR029045">
    <property type="entry name" value="ClpP/crotonase-like_dom_sf"/>
</dbReference>
<dbReference type="Pfam" id="PF17820">
    <property type="entry name" value="PDZ_6"/>
    <property type="match status" value="1"/>
</dbReference>
<dbReference type="GO" id="GO:0008236">
    <property type="term" value="F:serine-type peptidase activity"/>
    <property type="evidence" value="ECO:0007669"/>
    <property type="project" value="UniProtKB-KW"/>
</dbReference>
<dbReference type="InterPro" id="IPR036366">
    <property type="entry name" value="PGBDSf"/>
</dbReference>
<dbReference type="Gene3D" id="2.30.42.10">
    <property type="match status" value="1"/>
</dbReference>
<dbReference type="InterPro" id="IPR005151">
    <property type="entry name" value="Tail-specific_protease"/>
</dbReference>
<dbReference type="InterPro" id="IPR004447">
    <property type="entry name" value="Peptidase_S41A"/>
</dbReference>
<evidence type="ECO:0000259" key="6">
    <source>
        <dbReference type="PROSITE" id="PS50106"/>
    </source>
</evidence>
<dbReference type="Pfam" id="PF03572">
    <property type="entry name" value="Peptidase_S41"/>
    <property type="match status" value="1"/>
</dbReference>
<accession>A0A1M4XP52</accession>
<organism evidence="7 8">
    <name type="scientific">Seinonella peptonophila</name>
    <dbReference type="NCBI Taxonomy" id="112248"/>
    <lineage>
        <taxon>Bacteria</taxon>
        <taxon>Bacillati</taxon>
        <taxon>Bacillota</taxon>
        <taxon>Bacilli</taxon>
        <taxon>Bacillales</taxon>
        <taxon>Thermoactinomycetaceae</taxon>
        <taxon>Seinonella</taxon>
    </lineage>
</organism>
<feature type="domain" description="PDZ" evidence="6">
    <location>
        <begin position="100"/>
        <end position="164"/>
    </location>
</feature>
<dbReference type="PANTHER" id="PTHR32060:SF29">
    <property type="entry name" value="CARBOXY-TERMINAL PROCESSING PROTEASE CTPB"/>
    <property type="match status" value="1"/>
</dbReference>
<dbReference type="PROSITE" id="PS50106">
    <property type="entry name" value="PDZ"/>
    <property type="match status" value="1"/>
</dbReference>
<dbReference type="Gene3D" id="1.10.101.10">
    <property type="entry name" value="PGBD-like superfamily/PGBD"/>
    <property type="match status" value="1"/>
</dbReference>
<dbReference type="InterPro" id="IPR002477">
    <property type="entry name" value="Peptidoglycan-bd-like"/>
</dbReference>
<dbReference type="SUPFAM" id="SSF47090">
    <property type="entry name" value="PGBD-like"/>
    <property type="match status" value="1"/>
</dbReference>
<keyword evidence="4 5" id="KW-0720">Serine protease</keyword>
<dbReference type="GO" id="GO:0004175">
    <property type="term" value="F:endopeptidase activity"/>
    <property type="evidence" value="ECO:0007669"/>
    <property type="project" value="TreeGrafter"/>
</dbReference>
<dbReference type="RefSeq" id="WP_073154727.1">
    <property type="nucleotide sequence ID" value="NZ_FQVL01000005.1"/>
</dbReference>
<dbReference type="NCBIfam" id="TIGR00225">
    <property type="entry name" value="prc"/>
    <property type="match status" value="1"/>
</dbReference>
<dbReference type="InterPro" id="IPR001478">
    <property type="entry name" value="PDZ"/>
</dbReference>
<dbReference type="InterPro" id="IPR036365">
    <property type="entry name" value="PGBD-like_sf"/>
</dbReference>
<dbReference type="SUPFAM" id="SSF50156">
    <property type="entry name" value="PDZ domain-like"/>
    <property type="match status" value="1"/>
</dbReference>
<dbReference type="InterPro" id="IPR036034">
    <property type="entry name" value="PDZ_sf"/>
</dbReference>
<dbReference type="InterPro" id="IPR041489">
    <property type="entry name" value="PDZ_6"/>
</dbReference>
<protein>
    <submittedName>
        <fullName evidence="7">Carboxyl-terminal processing protease</fullName>
    </submittedName>
</protein>